<comment type="similarity">
    <text evidence="1 9">Belongs to the endoribonuclease YbeY family.</text>
</comment>
<dbReference type="PANTHER" id="PTHR46986">
    <property type="entry name" value="ENDORIBONUCLEASE YBEY, CHLOROPLASTIC"/>
    <property type="match status" value="1"/>
</dbReference>
<evidence type="ECO:0000256" key="9">
    <source>
        <dbReference type="HAMAP-Rule" id="MF_00009"/>
    </source>
</evidence>
<dbReference type="InterPro" id="IPR020549">
    <property type="entry name" value="YbeY_CS"/>
</dbReference>
<dbReference type="RefSeq" id="WP_034625040.1">
    <property type="nucleotide sequence ID" value="NZ_JRJU01000001.1"/>
</dbReference>
<evidence type="ECO:0000256" key="4">
    <source>
        <dbReference type="ARBA" id="ARBA00022722"/>
    </source>
</evidence>
<dbReference type="EMBL" id="JRJU01000001">
    <property type="protein sequence ID" value="KHF41883.1"/>
    <property type="molecule type" value="Genomic_DNA"/>
</dbReference>
<feature type="binding site" evidence="9">
    <location>
        <position position="133"/>
    </location>
    <ligand>
        <name>Zn(2+)</name>
        <dbReference type="ChEBI" id="CHEBI:29105"/>
        <note>catalytic</note>
    </ligand>
</feature>
<dbReference type="PROSITE" id="PS01306">
    <property type="entry name" value="UPF0054"/>
    <property type="match status" value="1"/>
</dbReference>
<comment type="caution">
    <text evidence="10">The sequence shown here is derived from an EMBL/GenBank/DDBJ whole genome shotgun (WGS) entry which is preliminary data.</text>
</comment>
<keyword evidence="11" id="KW-1185">Reference proteome</keyword>
<dbReference type="GO" id="GO:0006364">
    <property type="term" value="P:rRNA processing"/>
    <property type="evidence" value="ECO:0007669"/>
    <property type="project" value="UniProtKB-UniRule"/>
</dbReference>
<dbReference type="InterPro" id="IPR002036">
    <property type="entry name" value="YbeY"/>
</dbReference>
<keyword evidence="2 9" id="KW-0690">Ribosome biogenesis</keyword>
<comment type="subcellular location">
    <subcellularLocation>
        <location evidence="9">Cytoplasm</location>
    </subcellularLocation>
</comment>
<accession>A0A0B0IH38</accession>
<dbReference type="Gene3D" id="3.40.390.30">
    <property type="entry name" value="Metalloproteases ('zincins'), catalytic domain"/>
    <property type="match status" value="1"/>
</dbReference>
<dbReference type="GO" id="GO:0004222">
    <property type="term" value="F:metalloendopeptidase activity"/>
    <property type="evidence" value="ECO:0007669"/>
    <property type="project" value="InterPro"/>
</dbReference>
<evidence type="ECO:0000256" key="5">
    <source>
        <dbReference type="ARBA" id="ARBA00022723"/>
    </source>
</evidence>
<protein>
    <recommendedName>
        <fullName evidence="9">Endoribonuclease YbeY</fullName>
        <ecNumber evidence="9">3.1.-.-</ecNumber>
    </recommendedName>
</protein>
<dbReference type="InterPro" id="IPR023091">
    <property type="entry name" value="MetalPrtase_cat_dom_sf_prd"/>
</dbReference>
<sequence>MNITVDFTDETNSISDEQHQLIESVILKTAELEGLKGEVEVSVTVVDEKRIQEINREYREKDQPTDVISFALNEQDDDEPEFVYAEDMPNILGDIIISSVHIKRQAEEYGHSFERELGFLTVHGMLHLLGYDHMTDADEKEMFSRQEDILTAYGLTR</sequence>
<proteinExistence type="inferred from homology"/>
<keyword evidence="5 9" id="KW-0479">Metal-binding</keyword>
<evidence type="ECO:0000256" key="8">
    <source>
        <dbReference type="ARBA" id="ARBA00022833"/>
    </source>
</evidence>
<dbReference type="Pfam" id="PF02130">
    <property type="entry name" value="YbeY"/>
    <property type="match status" value="1"/>
</dbReference>
<dbReference type="PANTHER" id="PTHR46986:SF1">
    <property type="entry name" value="ENDORIBONUCLEASE YBEY, CHLOROPLASTIC"/>
    <property type="match status" value="1"/>
</dbReference>
<dbReference type="GO" id="GO:0005737">
    <property type="term" value="C:cytoplasm"/>
    <property type="evidence" value="ECO:0007669"/>
    <property type="project" value="UniProtKB-SubCell"/>
</dbReference>
<keyword evidence="3 9" id="KW-0698">rRNA processing</keyword>
<evidence type="ECO:0000256" key="7">
    <source>
        <dbReference type="ARBA" id="ARBA00022801"/>
    </source>
</evidence>
<comment type="function">
    <text evidence="9">Single strand-specific metallo-endoribonuclease involved in late-stage 70S ribosome quality control and in maturation of the 3' terminus of the 16S rRNA.</text>
</comment>
<dbReference type="STRING" id="333138.LQ50_00900"/>
<feature type="binding site" evidence="9">
    <location>
        <position position="127"/>
    </location>
    <ligand>
        <name>Zn(2+)</name>
        <dbReference type="ChEBI" id="CHEBI:29105"/>
        <note>catalytic</note>
    </ligand>
</feature>
<dbReference type="HAMAP" id="MF_00009">
    <property type="entry name" value="Endoribonucl_YbeY"/>
    <property type="match status" value="1"/>
</dbReference>
<name>A0A0B0IH38_9BACI</name>
<organism evidence="10 11">
    <name type="scientific">Halalkalibacter okhensis</name>
    <dbReference type="NCBI Taxonomy" id="333138"/>
    <lineage>
        <taxon>Bacteria</taxon>
        <taxon>Bacillati</taxon>
        <taxon>Bacillota</taxon>
        <taxon>Bacilli</taxon>
        <taxon>Bacillales</taxon>
        <taxon>Bacillaceae</taxon>
        <taxon>Halalkalibacter</taxon>
    </lineage>
</organism>
<feature type="binding site" evidence="9">
    <location>
        <position position="123"/>
    </location>
    <ligand>
        <name>Zn(2+)</name>
        <dbReference type="ChEBI" id="CHEBI:29105"/>
        <note>catalytic</note>
    </ligand>
</feature>
<keyword evidence="4 9" id="KW-0540">Nuclease</keyword>
<dbReference type="NCBIfam" id="TIGR00043">
    <property type="entry name" value="rRNA maturation RNase YbeY"/>
    <property type="match status" value="1"/>
</dbReference>
<dbReference type="GO" id="GO:0008270">
    <property type="term" value="F:zinc ion binding"/>
    <property type="evidence" value="ECO:0007669"/>
    <property type="project" value="UniProtKB-UniRule"/>
</dbReference>
<keyword evidence="9" id="KW-0963">Cytoplasm</keyword>
<dbReference type="eggNOG" id="COG0319">
    <property type="taxonomic scope" value="Bacteria"/>
</dbReference>
<evidence type="ECO:0000313" key="10">
    <source>
        <dbReference type="EMBL" id="KHF41883.1"/>
    </source>
</evidence>
<dbReference type="OrthoDB" id="9807740at2"/>
<evidence type="ECO:0000256" key="2">
    <source>
        <dbReference type="ARBA" id="ARBA00022517"/>
    </source>
</evidence>
<dbReference type="Proteomes" id="UP000030832">
    <property type="component" value="Unassembled WGS sequence"/>
</dbReference>
<gene>
    <name evidence="9" type="primary">ybeY</name>
    <name evidence="10" type="ORF">LQ50_00900</name>
</gene>
<dbReference type="AlphaFoldDB" id="A0A0B0IH38"/>
<dbReference type="SUPFAM" id="SSF55486">
    <property type="entry name" value="Metalloproteases ('zincins'), catalytic domain"/>
    <property type="match status" value="1"/>
</dbReference>
<dbReference type="GO" id="GO:0004521">
    <property type="term" value="F:RNA endonuclease activity"/>
    <property type="evidence" value="ECO:0007669"/>
    <property type="project" value="UniProtKB-UniRule"/>
</dbReference>
<keyword evidence="7 9" id="KW-0378">Hydrolase</keyword>
<reference evidence="10 11" key="1">
    <citation type="submission" date="2014-09" db="EMBL/GenBank/DDBJ databases">
        <title>Genome sequencing and annotation of Bacillus Okhensis strain Kh10-101T.</title>
        <authorList>
            <person name="Prakash J.S."/>
        </authorList>
    </citation>
    <scope>NUCLEOTIDE SEQUENCE [LARGE SCALE GENOMIC DNA]</scope>
    <source>
        <strain evidence="11">Kh10-101T</strain>
    </source>
</reference>
<dbReference type="EC" id="3.1.-.-" evidence="9"/>
<evidence type="ECO:0000256" key="3">
    <source>
        <dbReference type="ARBA" id="ARBA00022552"/>
    </source>
</evidence>
<comment type="cofactor">
    <cofactor evidence="9">
        <name>Zn(2+)</name>
        <dbReference type="ChEBI" id="CHEBI:29105"/>
    </cofactor>
    <text evidence="9">Binds 1 zinc ion.</text>
</comment>
<keyword evidence="8 9" id="KW-0862">Zinc</keyword>
<keyword evidence="6 9" id="KW-0255">Endonuclease</keyword>
<evidence type="ECO:0000256" key="1">
    <source>
        <dbReference type="ARBA" id="ARBA00010875"/>
    </source>
</evidence>
<evidence type="ECO:0000256" key="6">
    <source>
        <dbReference type="ARBA" id="ARBA00022759"/>
    </source>
</evidence>
<evidence type="ECO:0000313" key="11">
    <source>
        <dbReference type="Proteomes" id="UP000030832"/>
    </source>
</evidence>